<dbReference type="Proteomes" id="UP000012174">
    <property type="component" value="Unassembled WGS sequence"/>
</dbReference>
<feature type="region of interest" description="Disordered" evidence="9">
    <location>
        <begin position="491"/>
        <end position="522"/>
    </location>
</feature>
<dbReference type="OMA" id="WEPHASF"/>
<evidence type="ECO:0000313" key="13">
    <source>
        <dbReference type="Proteomes" id="UP000012174"/>
    </source>
</evidence>
<keyword evidence="7" id="KW-0238">DNA-binding</keyword>
<dbReference type="Gene3D" id="2.40.50.140">
    <property type="entry name" value="Nucleic acid-binding proteins"/>
    <property type="match status" value="2"/>
</dbReference>
<evidence type="ECO:0000259" key="10">
    <source>
        <dbReference type="Pfam" id="PF02765"/>
    </source>
</evidence>
<dbReference type="KEGG" id="ela:UCREL1_4931"/>
<dbReference type="GO" id="GO:0000783">
    <property type="term" value="C:nuclear telomere cap complex"/>
    <property type="evidence" value="ECO:0007669"/>
    <property type="project" value="TreeGrafter"/>
</dbReference>
<comment type="subcellular location">
    <subcellularLocation>
        <location evidence="2">Chromosome</location>
        <location evidence="2">Telomere</location>
    </subcellularLocation>
    <subcellularLocation>
        <location evidence="1">Nucleus</location>
    </subcellularLocation>
</comment>
<keyword evidence="5" id="KW-0158">Chromosome</keyword>
<comment type="similarity">
    <text evidence="3">Belongs to the telombin family.</text>
</comment>
<sequence>MLSQRTPRGTRPPPLPIGFKPVQDILERYVTVNKITSVIGLVKDQRLPIKTGGIDWKSSLTIYDKSVEDSGEGLIINIFRPEDKMPRPNAGDVVIVHSAKVQDRNGISLLTNRNTVIHIYSGVQIPEPPGSARQALQPPRDSGRWMPDARVNDYIPWLYHSTSKYDIPDQDEFRVRTERSLNVNVREKFSTLDKVREGRYYDAIVQVVKDPFDEGMQMNLWVTDYTENDSFFLFSWDGANKSDTRDYDANMYTTMSNQSSNNWPGPFGKRSMQVSCWEPHATFVRENDIKAGTWVQLRNLHVRFGRNSANLEGSLHEDKLARSGRIQVEILQLTDSKNIDDRLKQALKRKRDYEKNKKTQQKSYERDSDASAKRKASEDAEPAKMNAKARRALQRTALEKRYEEQAKKREEQLNLNKYIRCESENQYVTPISTMIEPVPWTTKVEGEEVTLNLPFICAKYRANVRVVDFRPRRLEDFATWRKTTEFDVLSDYSGGGGGGESDSGVAEESDGDDEVGPSAGGNLDAYRGQKAWEWRFALLLEGVGSKGGKPGDDGDVSALWAVVDNNEAQQLLNLDACDLRANQATLSTLREQLFKLWGNLEEVKTKMLQQQRAATKTGRRQQQPPPDMKTVKRDSREEDGCNNNNNNSKKSLTSPSPAA</sequence>
<keyword evidence="6" id="KW-0779">Telomere</keyword>
<gene>
    <name evidence="12" type="ORF">UCREL1_4931</name>
</gene>
<dbReference type="PANTHER" id="PTHR14513:SF0">
    <property type="entry name" value="PROTECTION OF TELOMERES PROTEIN 1"/>
    <property type="match status" value="1"/>
</dbReference>
<proteinExistence type="inferred from homology"/>
<feature type="compositionally biased region" description="Polar residues" evidence="9">
    <location>
        <begin position="648"/>
        <end position="659"/>
    </location>
</feature>
<dbReference type="STRING" id="1287681.M7SUY2"/>
<dbReference type="GO" id="GO:0016233">
    <property type="term" value="P:telomere capping"/>
    <property type="evidence" value="ECO:0007669"/>
    <property type="project" value="TreeGrafter"/>
</dbReference>
<evidence type="ECO:0000256" key="6">
    <source>
        <dbReference type="ARBA" id="ARBA00022895"/>
    </source>
</evidence>
<dbReference type="InterPro" id="IPR028389">
    <property type="entry name" value="POT1"/>
</dbReference>
<reference evidence="13" key="1">
    <citation type="journal article" date="2013" name="Genome Announc.">
        <title>Draft genome sequence of the grapevine dieback fungus Eutypa lata UCR-EL1.</title>
        <authorList>
            <person name="Blanco-Ulate B."/>
            <person name="Rolshausen P.E."/>
            <person name="Cantu D."/>
        </authorList>
    </citation>
    <scope>NUCLEOTIDE SEQUENCE [LARGE SCALE GENOMIC DNA]</scope>
    <source>
        <strain evidence="13">UCR-EL1</strain>
    </source>
</reference>
<dbReference type="InterPro" id="IPR011564">
    <property type="entry name" value="Telomer_end-bd_POT1/Cdc13"/>
</dbReference>
<dbReference type="Pfam" id="PF16686">
    <property type="entry name" value="POT1PC"/>
    <property type="match status" value="1"/>
</dbReference>
<dbReference type="AlphaFoldDB" id="M7SUY2"/>
<dbReference type="GO" id="GO:0010521">
    <property type="term" value="F:telomerase inhibitor activity"/>
    <property type="evidence" value="ECO:0007669"/>
    <property type="project" value="TreeGrafter"/>
</dbReference>
<evidence type="ECO:0000256" key="4">
    <source>
        <dbReference type="ARBA" id="ARBA00015253"/>
    </source>
</evidence>
<dbReference type="GO" id="GO:0098505">
    <property type="term" value="F:G-rich strand telomeric DNA binding"/>
    <property type="evidence" value="ECO:0007669"/>
    <property type="project" value="TreeGrafter"/>
</dbReference>
<feature type="compositionally biased region" description="Basic and acidic residues" evidence="9">
    <location>
        <begin position="629"/>
        <end position="639"/>
    </location>
</feature>
<dbReference type="FunFam" id="2.40.50.140:FF:000303">
    <property type="entry name" value="Protection of telomeres protein 1"/>
    <property type="match status" value="1"/>
</dbReference>
<keyword evidence="13" id="KW-1185">Reference proteome</keyword>
<feature type="compositionally biased region" description="Basic and acidic residues" evidence="9">
    <location>
        <begin position="351"/>
        <end position="382"/>
    </location>
</feature>
<dbReference type="eggNOG" id="KOG4757">
    <property type="taxonomic scope" value="Eukaryota"/>
</dbReference>
<protein>
    <recommendedName>
        <fullName evidence="4">Protection of telomeres protein 1</fullName>
    </recommendedName>
</protein>
<evidence type="ECO:0000256" key="2">
    <source>
        <dbReference type="ARBA" id="ARBA00004574"/>
    </source>
</evidence>
<dbReference type="GO" id="GO:0032210">
    <property type="term" value="P:regulation of telomere maintenance via telomerase"/>
    <property type="evidence" value="ECO:0007669"/>
    <property type="project" value="TreeGrafter"/>
</dbReference>
<evidence type="ECO:0000313" key="12">
    <source>
        <dbReference type="EMBL" id="EMR68067.1"/>
    </source>
</evidence>
<evidence type="ECO:0000256" key="5">
    <source>
        <dbReference type="ARBA" id="ARBA00022454"/>
    </source>
</evidence>
<dbReference type="Pfam" id="PF02765">
    <property type="entry name" value="POT1"/>
    <property type="match status" value="1"/>
</dbReference>
<dbReference type="OrthoDB" id="2186770at2759"/>
<dbReference type="InterPro" id="IPR012340">
    <property type="entry name" value="NA-bd_OB-fold"/>
</dbReference>
<evidence type="ECO:0000256" key="8">
    <source>
        <dbReference type="ARBA" id="ARBA00023242"/>
    </source>
</evidence>
<dbReference type="SUPFAM" id="SSF50249">
    <property type="entry name" value="Nucleic acid-binding proteins"/>
    <property type="match status" value="2"/>
</dbReference>
<dbReference type="InterPro" id="IPR032042">
    <property type="entry name" value="POT1PC"/>
</dbReference>
<accession>M7SUY2</accession>
<organism evidence="12 13">
    <name type="scientific">Eutypa lata (strain UCR-EL1)</name>
    <name type="common">Grapevine dieback disease fungus</name>
    <name type="synonym">Eutypa armeniacae</name>
    <dbReference type="NCBI Taxonomy" id="1287681"/>
    <lineage>
        <taxon>Eukaryota</taxon>
        <taxon>Fungi</taxon>
        <taxon>Dikarya</taxon>
        <taxon>Ascomycota</taxon>
        <taxon>Pezizomycotina</taxon>
        <taxon>Sordariomycetes</taxon>
        <taxon>Xylariomycetidae</taxon>
        <taxon>Xylariales</taxon>
        <taxon>Diatrypaceae</taxon>
        <taxon>Eutypa</taxon>
    </lineage>
</organism>
<feature type="domain" description="Protection of telomeres protein 1 ssDNA-binding" evidence="11">
    <location>
        <begin position="192"/>
        <end position="356"/>
    </location>
</feature>
<feature type="region of interest" description="Disordered" evidence="9">
    <location>
        <begin position="350"/>
        <end position="388"/>
    </location>
</feature>
<evidence type="ECO:0000256" key="7">
    <source>
        <dbReference type="ARBA" id="ARBA00023125"/>
    </source>
</evidence>
<feature type="compositionally biased region" description="Acidic residues" evidence="9">
    <location>
        <begin position="505"/>
        <end position="515"/>
    </location>
</feature>
<name>M7SUY2_EUTLA</name>
<feature type="region of interest" description="Disordered" evidence="9">
    <location>
        <begin position="608"/>
        <end position="659"/>
    </location>
</feature>
<feature type="domain" description="Telomeric single stranded DNA binding POT1/Cdc13" evidence="10">
    <location>
        <begin position="32"/>
        <end position="108"/>
    </location>
</feature>
<evidence type="ECO:0000256" key="3">
    <source>
        <dbReference type="ARBA" id="ARBA00008442"/>
    </source>
</evidence>
<keyword evidence="8" id="KW-0539">Nucleus</keyword>
<dbReference type="PANTHER" id="PTHR14513">
    <property type="entry name" value="PROTECTION OF TELOMERES 1"/>
    <property type="match status" value="1"/>
</dbReference>
<evidence type="ECO:0000256" key="9">
    <source>
        <dbReference type="SAM" id="MobiDB-lite"/>
    </source>
</evidence>
<evidence type="ECO:0000256" key="1">
    <source>
        <dbReference type="ARBA" id="ARBA00004123"/>
    </source>
</evidence>
<dbReference type="HOGENOM" id="CLU_016663_0_0_1"/>
<dbReference type="EMBL" id="KB706311">
    <property type="protein sequence ID" value="EMR68067.1"/>
    <property type="molecule type" value="Genomic_DNA"/>
</dbReference>
<evidence type="ECO:0000259" key="11">
    <source>
        <dbReference type="Pfam" id="PF16686"/>
    </source>
</evidence>